<dbReference type="Gene3D" id="3.30.160.270">
    <property type="match status" value="1"/>
</dbReference>
<dbReference type="Pfam" id="PF22617">
    <property type="entry name" value="HCS_D2"/>
    <property type="match status" value="1"/>
</dbReference>
<comment type="similarity">
    <text evidence="2 9">Belongs to the alpha-IPM synthase/homocitrate synthase family.</text>
</comment>
<dbReference type="Gene3D" id="3.20.20.70">
    <property type="entry name" value="Aldolase class I"/>
    <property type="match status" value="1"/>
</dbReference>
<evidence type="ECO:0000259" key="10">
    <source>
        <dbReference type="PROSITE" id="PS50991"/>
    </source>
</evidence>
<evidence type="ECO:0000256" key="5">
    <source>
        <dbReference type="ARBA" id="ARBA00022679"/>
    </source>
</evidence>
<evidence type="ECO:0000256" key="1">
    <source>
        <dbReference type="ARBA" id="ARBA00004743"/>
    </source>
</evidence>
<evidence type="ECO:0000256" key="6">
    <source>
        <dbReference type="ARBA" id="ARBA00023304"/>
    </source>
</evidence>
<reference evidence="11 12" key="1">
    <citation type="submission" date="2020-02" db="EMBL/GenBank/DDBJ databases">
        <authorList>
            <person name="Dziuba M."/>
            <person name="Kuznetsov B."/>
            <person name="Mardanov A."/>
            <person name="Ravin N."/>
            <person name="Grouzdev D."/>
        </authorList>
    </citation>
    <scope>NUCLEOTIDE SEQUENCE [LARGE SCALE GENOMIC DNA]</scope>
    <source>
        <strain evidence="11 12">SpK</strain>
    </source>
</reference>
<name>A0A7C9QU46_9PROT</name>
<dbReference type="InterPro" id="IPR013709">
    <property type="entry name" value="2-isopropylmalate_synth_dimer"/>
</dbReference>
<keyword evidence="6" id="KW-0100">Branched-chain amino acid biosynthesis</keyword>
<comment type="pathway">
    <text evidence="1">Amino-acid biosynthesis; L-isoleucine biosynthesis; 2-oxobutanoate from pyruvate: step 1/3.</text>
</comment>
<evidence type="ECO:0000256" key="8">
    <source>
        <dbReference type="NCBIfam" id="TIGR00977"/>
    </source>
</evidence>
<dbReference type="CDD" id="cd07941">
    <property type="entry name" value="DRE_TIM_LeuA3"/>
    <property type="match status" value="1"/>
</dbReference>
<dbReference type="GO" id="GO:0003852">
    <property type="term" value="F:2-isopropylmalate synthase activity"/>
    <property type="evidence" value="ECO:0007669"/>
    <property type="project" value="InterPro"/>
</dbReference>
<dbReference type="Pfam" id="PF00682">
    <property type="entry name" value="HMGL-like"/>
    <property type="match status" value="1"/>
</dbReference>
<evidence type="ECO:0000256" key="4">
    <source>
        <dbReference type="ARBA" id="ARBA00022624"/>
    </source>
</evidence>
<dbReference type="InterPro" id="IPR000891">
    <property type="entry name" value="PYR_CT"/>
</dbReference>
<dbReference type="AlphaFoldDB" id="A0A7C9QU46"/>
<dbReference type="SUPFAM" id="SSF110921">
    <property type="entry name" value="2-isopropylmalate synthase LeuA, allosteric (dimerisation) domain"/>
    <property type="match status" value="1"/>
</dbReference>
<dbReference type="GO" id="GO:0009097">
    <property type="term" value="P:isoleucine biosynthetic process"/>
    <property type="evidence" value="ECO:0007669"/>
    <property type="project" value="UniProtKB-UniRule"/>
</dbReference>
<evidence type="ECO:0000313" key="11">
    <source>
        <dbReference type="EMBL" id="NFV80605.1"/>
    </source>
</evidence>
<dbReference type="RefSeq" id="WP_163679127.1">
    <property type="nucleotide sequence ID" value="NZ_JAAIYP010000037.1"/>
</dbReference>
<feature type="domain" description="Pyruvate carboxyltransferase" evidence="10">
    <location>
        <begin position="7"/>
        <end position="271"/>
    </location>
</feature>
<dbReference type="Proteomes" id="UP000480684">
    <property type="component" value="Unassembled WGS sequence"/>
</dbReference>
<dbReference type="PANTHER" id="PTHR43538:SF1">
    <property type="entry name" value="(R)-CITRAMALATE SYNTHASE"/>
    <property type="match status" value="1"/>
</dbReference>
<keyword evidence="4" id="KW-0412">Isoleucine biosynthesis</keyword>
<evidence type="ECO:0000256" key="2">
    <source>
        <dbReference type="ARBA" id="ARBA00006154"/>
    </source>
</evidence>
<dbReference type="InterPro" id="IPR002034">
    <property type="entry name" value="AIPM/Hcit_synth_CS"/>
</dbReference>
<dbReference type="InterPro" id="IPR036230">
    <property type="entry name" value="LeuA_allosteric_dom_sf"/>
</dbReference>
<dbReference type="PROSITE" id="PS00815">
    <property type="entry name" value="AIPM_HOMOCIT_SYNTH_1"/>
    <property type="match status" value="1"/>
</dbReference>
<keyword evidence="3" id="KW-0028">Amino-acid biosynthesis</keyword>
<dbReference type="InterPro" id="IPR013785">
    <property type="entry name" value="Aldolase_TIM"/>
</dbReference>
<dbReference type="Gene3D" id="1.10.238.260">
    <property type="match status" value="1"/>
</dbReference>
<dbReference type="Pfam" id="PF08502">
    <property type="entry name" value="LeuA_dimer"/>
    <property type="match status" value="1"/>
</dbReference>
<evidence type="ECO:0000313" key="12">
    <source>
        <dbReference type="Proteomes" id="UP000480684"/>
    </source>
</evidence>
<dbReference type="EMBL" id="JAAIYP010000037">
    <property type="protein sequence ID" value="NFV80605.1"/>
    <property type="molecule type" value="Genomic_DNA"/>
</dbReference>
<evidence type="ECO:0000256" key="7">
    <source>
        <dbReference type="ARBA" id="ARBA00048263"/>
    </source>
</evidence>
<sequence>MENSSRVYLYDTTLRDGAQTQGVDFSAADKARIARALDALGLDYIEGGWPGANPTDDSFFSNPPDLGQARLAAFGMTRRAGRSANNDPGLNALFAHDAVSVVTMVGKSWDFQVTVALGIELDENLRMIGDSVAHARTRVSEVMLDAEHFFDGYKANPQYALAALRAALDNGARWAVLCDTNGGSLPHEVERIVSEVVAAGISGDRLGVHCHNDTDSAVANSLAAVKAGVRQVQGTINGLGERCGNANLVSIIPNLMLKMGFETGISEEGLKHLVAVSRTLDEVLDRKPNRSQPYVGASAFAHKGGLHVSAVAKDPACYEHVDPARVGNARQIVVSDQAGRSNIVARMADLGIEIESVKRDALVRVVEAMQVDFDPHEVADLVDLIKRLEHEGYAYDTAAASFELLVRRALGQVPDYFTLERYRVIDERRRNAKGDWVTLSEATVKVEVDGREFMQVGEGNGPVHAFDVALRAVLMGAYPELAGLELADYRVRIVESTAGTGAKTRVTIESTDGQGHRWTTVGVHTNVLEASLEALQDSIAYMLFRFREIR</sequence>
<evidence type="ECO:0000256" key="3">
    <source>
        <dbReference type="ARBA" id="ARBA00022605"/>
    </source>
</evidence>
<dbReference type="GO" id="GO:0009098">
    <property type="term" value="P:L-leucine biosynthetic process"/>
    <property type="evidence" value="ECO:0007669"/>
    <property type="project" value="InterPro"/>
</dbReference>
<dbReference type="NCBIfam" id="TIGR00977">
    <property type="entry name" value="citramal_synth"/>
    <property type="match status" value="1"/>
</dbReference>
<keyword evidence="5 9" id="KW-0808">Transferase</keyword>
<comment type="caution">
    <text evidence="11">The sequence shown here is derived from an EMBL/GenBank/DDBJ whole genome shotgun (WGS) entry which is preliminary data.</text>
</comment>
<organism evidence="11 12">
    <name type="scientific">Magnetospirillum aberrantis SpK</name>
    <dbReference type="NCBI Taxonomy" id="908842"/>
    <lineage>
        <taxon>Bacteria</taxon>
        <taxon>Pseudomonadati</taxon>
        <taxon>Pseudomonadota</taxon>
        <taxon>Alphaproteobacteria</taxon>
        <taxon>Rhodospirillales</taxon>
        <taxon>Rhodospirillaceae</taxon>
        <taxon>Magnetospirillum</taxon>
    </lineage>
</organism>
<dbReference type="SMART" id="SM00917">
    <property type="entry name" value="LeuA_dimer"/>
    <property type="match status" value="1"/>
</dbReference>
<comment type="catalytic activity">
    <reaction evidence="7">
        <text>pyruvate + acetyl-CoA + H2O = (3R)-citramalate + CoA + H(+)</text>
        <dbReference type="Rhea" id="RHEA:19045"/>
        <dbReference type="ChEBI" id="CHEBI:15361"/>
        <dbReference type="ChEBI" id="CHEBI:15377"/>
        <dbReference type="ChEBI" id="CHEBI:15378"/>
        <dbReference type="ChEBI" id="CHEBI:30934"/>
        <dbReference type="ChEBI" id="CHEBI:57287"/>
        <dbReference type="ChEBI" id="CHEBI:57288"/>
        <dbReference type="EC" id="2.3.3.21"/>
    </reaction>
</comment>
<protein>
    <recommendedName>
        <fullName evidence="8">Citramalate synthase</fullName>
        <ecNumber evidence="8">2.3.3.21</ecNumber>
    </recommendedName>
</protein>
<dbReference type="UniPathway" id="UPA00047">
    <property type="reaction ID" value="UER00066"/>
</dbReference>
<dbReference type="PROSITE" id="PS50991">
    <property type="entry name" value="PYR_CT"/>
    <property type="match status" value="1"/>
</dbReference>
<dbReference type="PANTHER" id="PTHR43538">
    <property type="entry name" value="ALPHA-IPM SYNTHASE/HOMOCITRATE SYNTHASE"/>
    <property type="match status" value="1"/>
</dbReference>
<evidence type="ECO:0000256" key="9">
    <source>
        <dbReference type="RuleBase" id="RU003523"/>
    </source>
</evidence>
<dbReference type="InterPro" id="IPR054691">
    <property type="entry name" value="LeuA/HCS_post-cat"/>
</dbReference>
<keyword evidence="12" id="KW-1185">Reference proteome</keyword>
<dbReference type="EC" id="2.3.3.21" evidence="8"/>
<dbReference type="SUPFAM" id="SSF51569">
    <property type="entry name" value="Aldolase"/>
    <property type="match status" value="1"/>
</dbReference>
<dbReference type="GO" id="GO:0043714">
    <property type="term" value="F:(R)-citramalate synthase activity"/>
    <property type="evidence" value="ECO:0007669"/>
    <property type="project" value="UniProtKB-UniRule"/>
</dbReference>
<gene>
    <name evidence="11" type="ORF">G4223_10840</name>
</gene>
<dbReference type="InterPro" id="IPR005675">
    <property type="entry name" value="Citramal_synthase"/>
</dbReference>
<proteinExistence type="inferred from homology"/>
<accession>A0A7C9QU46</accession>